<dbReference type="InterPro" id="IPR050354">
    <property type="entry name" value="F-box/kelch-repeat_ARATH"/>
</dbReference>
<protein>
    <recommendedName>
        <fullName evidence="1">FKB95-like N-terminal Kelch domain-containing protein</fullName>
    </recommendedName>
</protein>
<dbReference type="PANTHER" id="PTHR24414:SF23">
    <property type="entry name" value="F-BOX_KELCH-REPEAT PROTEIN SKIP6"/>
    <property type="match status" value="1"/>
</dbReference>
<evidence type="ECO:0000259" key="1">
    <source>
        <dbReference type="Pfam" id="PF25210"/>
    </source>
</evidence>
<reference evidence="2" key="1">
    <citation type="submission" date="2019-08" db="EMBL/GenBank/DDBJ databases">
        <title>Reference gene set and small RNA set construction with multiple tissues from Davidia involucrata Baill.</title>
        <authorList>
            <person name="Yang H."/>
            <person name="Zhou C."/>
            <person name="Li G."/>
            <person name="Wang J."/>
            <person name="Gao P."/>
            <person name="Wang M."/>
            <person name="Wang R."/>
            <person name="Zhao Y."/>
        </authorList>
    </citation>
    <scope>NUCLEOTIDE SEQUENCE</scope>
    <source>
        <tissue evidence="2">Mixed with DoveR01_LX</tissue>
    </source>
</reference>
<proteinExistence type="predicted"/>
<dbReference type="InterPro" id="IPR015915">
    <property type="entry name" value="Kelch-typ_b-propeller"/>
</dbReference>
<dbReference type="SUPFAM" id="SSF117281">
    <property type="entry name" value="Kelch motif"/>
    <property type="match status" value="1"/>
</dbReference>
<dbReference type="EMBL" id="GHES01005420">
    <property type="protein sequence ID" value="MPA35979.1"/>
    <property type="molecule type" value="Transcribed_RNA"/>
</dbReference>
<accession>A0A5B6YWD9</accession>
<dbReference type="PANTHER" id="PTHR24414">
    <property type="entry name" value="F-BOX/KELCH-REPEAT PROTEIN SKIP4"/>
    <property type="match status" value="1"/>
</dbReference>
<gene>
    <name evidence="2" type="ORF">Din_005420</name>
</gene>
<feature type="domain" description="FKB95-like N-terminal Kelch" evidence="1">
    <location>
        <begin position="67"/>
        <end position="314"/>
    </location>
</feature>
<dbReference type="InterPro" id="IPR057499">
    <property type="entry name" value="Kelch_FKB95"/>
</dbReference>
<sequence>MMAILKERSSSSSSSEKEIKTIYFRVKKHKYDKNSGFEWYVMGTSSGTTSDGEVGGEKPSPRLFSKMPHNFRHFSSCVAWGHIIYMFGGDYKNPSPEVFYLDVRCPDPGWKRGPPMSVGRTRPYAAVIDGKIYVMGDLCKRPNPWGEVFDPLLNQWKPLPTIPGKEKDDHHHRVSTHAVLKGGKQFLVLPIRSKCLYLYDVEGESWSVFHDHFGSRKGGLETPCVVVDDIMYCFARRVLAYDLVRRRWFSEPVKGLEGRGVSPPLWEKGYGSLERTHHKAFLVHVGNGKLCLFWNAGCEVHCTKFRISKHSDGEEEHKLHAIIESLFVTTIDNAGEIEDC</sequence>
<dbReference type="Pfam" id="PF25210">
    <property type="entry name" value="Kelch_FKB95"/>
    <property type="match status" value="1"/>
</dbReference>
<organism evidence="2">
    <name type="scientific">Davidia involucrata</name>
    <name type="common">Dove tree</name>
    <dbReference type="NCBI Taxonomy" id="16924"/>
    <lineage>
        <taxon>Eukaryota</taxon>
        <taxon>Viridiplantae</taxon>
        <taxon>Streptophyta</taxon>
        <taxon>Embryophyta</taxon>
        <taxon>Tracheophyta</taxon>
        <taxon>Spermatophyta</taxon>
        <taxon>Magnoliopsida</taxon>
        <taxon>eudicotyledons</taxon>
        <taxon>Gunneridae</taxon>
        <taxon>Pentapetalae</taxon>
        <taxon>asterids</taxon>
        <taxon>Cornales</taxon>
        <taxon>Nyssaceae</taxon>
        <taxon>Davidia</taxon>
    </lineage>
</organism>
<dbReference type="AlphaFoldDB" id="A0A5B6YWD9"/>
<name>A0A5B6YWD9_DAVIN</name>
<dbReference type="Gene3D" id="2.120.10.80">
    <property type="entry name" value="Kelch-type beta propeller"/>
    <property type="match status" value="1"/>
</dbReference>
<evidence type="ECO:0000313" key="2">
    <source>
        <dbReference type="EMBL" id="MPA35979.1"/>
    </source>
</evidence>